<feature type="compositionally biased region" description="Polar residues" evidence="1">
    <location>
        <begin position="166"/>
        <end position="176"/>
    </location>
</feature>
<evidence type="ECO:0000313" key="3">
    <source>
        <dbReference type="Proteomes" id="UP000007797"/>
    </source>
</evidence>
<dbReference type="AlphaFoldDB" id="F4PVJ9"/>
<feature type="compositionally biased region" description="Gly residues" evidence="1">
    <location>
        <begin position="239"/>
        <end position="250"/>
    </location>
</feature>
<dbReference type="PANTHER" id="PTHR34958:SF1">
    <property type="entry name" value="ARMADILLO-LIKE HELICAL DOMAIN-CONTAINING PROTEIN"/>
    <property type="match status" value="1"/>
</dbReference>
<dbReference type="KEGG" id="dfa:DFA_07129"/>
<dbReference type="PANTHER" id="PTHR34958">
    <property type="entry name" value="CONDITIONAL LOSS-OF-GROWTH 1"/>
    <property type="match status" value="1"/>
</dbReference>
<sequence length="1081" mass="121325">MSTTNRKFVNHIIRNVVQQNSIPDGTMPSADAQFNLNKYFDDPNTVDLVYLNMMERVRNEKSHYEQVLSRILKLVKNNIALHPPSLQILLDLDTFCLGITSSSILLQKSITYIRALIANQVKQHPNYVNDMGMGGKNAGSTGIGSSTGSMTDPSTRRANNVGLLRTRSQSASTTIGSPRDQDIANSLQPRTSLDLTNMLQQPAVTTTTTTNSISSSASSSPQSANDSPIRTTLLNHSNGGVGGGGGGGSSGHNINNNLTSPNLASSAPNNPISILHDLQQAPQLTTSTASAPAGIGSVHHTLHHPQLLGVSNLAGTLRDSNASIASSSNTVFSSSNGFSTSPTLLRRAFNEDGYICDLMSMKTNNININQSSASSSSSSSKQSPKIQSLLTHSPFGGMKSSELKGKELFKCPDDSVNSQSINIVQQAKKKAEQKDLTLQFTLRRRKAPALFQYKYYSEQEPLKIKDTEKQQVLKVILNPATPQDRSIATKIFIKIISDIYCKNGVDGEKIIFGYLKQILESPNRDTRIHLFNIIFNLSVHVNIYSELRLEDGTQGTIGELQDSVFSLLRDCLNQMTQVGEKDNDVWAEALNCVLVFIVEQGNVIRHRLLQLNSQIIGCFLKFIQDSSDQTKRMLVRMLCNFLYKESNTNSSSTSNMFLNEEELNKIGGIDFILNLYTSIRSNEAKNNLFVVIFDYVLQTALKSQTIVDTQLTQESPLLLELFKRADAPHYFVQIFKCIPEKDFVSDFFLFTSNDSAKHDASYSYEDLIIKFTMKIREHAIRHQMVDQQCEKYLVLEQQDSIEKTTSLLYDWITNDADEYLRFNAENWLFNLLKRVLIDKDNNANINFSVNLFVQLASHPNPKVRKVYISLTERLILMSKYKLKTGETKSQEVFDMLNECILRITASGEKDENNLLTINDIIFDMIYSRNGTKQLYIRESWAPDTNFSLFLKNQFIISAPLLKSINISILQYLFNNISPIERFSEQRLVLVHLLILRCHDPEDLARVGGIGFFKSLLNDSCTQIAYHSSYFLLTQLESESPEQYRSILTRLLSKARENNDENLISNPFFQVQGIIEMTHKAS</sequence>
<accession>F4PVJ9</accession>
<dbReference type="GeneID" id="14872224"/>
<dbReference type="InterPro" id="IPR016024">
    <property type="entry name" value="ARM-type_fold"/>
</dbReference>
<feature type="region of interest" description="Disordered" evidence="1">
    <location>
        <begin position="138"/>
        <end position="185"/>
    </location>
</feature>
<dbReference type="OMA" id="MAVQVQE"/>
<feature type="compositionally biased region" description="Polar residues" evidence="1">
    <location>
        <begin position="258"/>
        <end position="271"/>
    </location>
</feature>
<gene>
    <name evidence="2" type="ORF">DFA_07129</name>
</gene>
<dbReference type="OrthoDB" id="18211at2759"/>
<proteinExistence type="predicted"/>
<feature type="region of interest" description="Disordered" evidence="1">
    <location>
        <begin position="204"/>
        <end position="271"/>
    </location>
</feature>
<feature type="compositionally biased region" description="Low complexity" evidence="1">
    <location>
        <begin position="369"/>
        <end position="388"/>
    </location>
</feature>
<feature type="compositionally biased region" description="Low complexity" evidence="1">
    <location>
        <begin position="205"/>
        <end position="229"/>
    </location>
</feature>
<protein>
    <submittedName>
        <fullName evidence="2">Uncharacterized protein</fullName>
    </submittedName>
</protein>
<dbReference type="EMBL" id="GL883013">
    <property type="protein sequence ID" value="EGG20013.1"/>
    <property type="molecule type" value="Genomic_DNA"/>
</dbReference>
<evidence type="ECO:0000256" key="1">
    <source>
        <dbReference type="SAM" id="MobiDB-lite"/>
    </source>
</evidence>
<reference evidence="3" key="1">
    <citation type="journal article" date="2011" name="Genome Res.">
        <title>Phylogeny-wide analysis of social amoeba genomes highlights ancient origins for complex intercellular communication.</title>
        <authorList>
            <person name="Heidel A.J."/>
            <person name="Lawal H.M."/>
            <person name="Felder M."/>
            <person name="Schilde C."/>
            <person name="Helps N.R."/>
            <person name="Tunggal B."/>
            <person name="Rivero F."/>
            <person name="John U."/>
            <person name="Schleicher M."/>
            <person name="Eichinger L."/>
            <person name="Platzer M."/>
            <person name="Noegel A.A."/>
            <person name="Schaap P."/>
            <person name="Gloeckner G."/>
        </authorList>
    </citation>
    <scope>NUCLEOTIDE SEQUENCE [LARGE SCALE GENOMIC DNA]</scope>
    <source>
        <strain evidence="3">SH3</strain>
    </source>
</reference>
<organism evidence="2 3">
    <name type="scientific">Cavenderia fasciculata</name>
    <name type="common">Slime mold</name>
    <name type="synonym">Dictyostelium fasciculatum</name>
    <dbReference type="NCBI Taxonomy" id="261658"/>
    <lineage>
        <taxon>Eukaryota</taxon>
        <taxon>Amoebozoa</taxon>
        <taxon>Evosea</taxon>
        <taxon>Eumycetozoa</taxon>
        <taxon>Dictyostelia</taxon>
        <taxon>Acytosteliales</taxon>
        <taxon>Cavenderiaceae</taxon>
        <taxon>Cavenderia</taxon>
    </lineage>
</organism>
<dbReference type="RefSeq" id="XP_004366996.1">
    <property type="nucleotide sequence ID" value="XM_004366939.1"/>
</dbReference>
<dbReference type="SUPFAM" id="SSF48371">
    <property type="entry name" value="ARM repeat"/>
    <property type="match status" value="1"/>
</dbReference>
<evidence type="ECO:0000313" key="2">
    <source>
        <dbReference type="EMBL" id="EGG20013.1"/>
    </source>
</evidence>
<dbReference type="Proteomes" id="UP000007797">
    <property type="component" value="Unassembled WGS sequence"/>
</dbReference>
<keyword evidence="3" id="KW-1185">Reference proteome</keyword>
<feature type="region of interest" description="Disordered" evidence="1">
    <location>
        <begin position="369"/>
        <end position="391"/>
    </location>
</feature>
<name>F4PVJ9_CACFS</name>
<feature type="compositionally biased region" description="Low complexity" evidence="1">
    <location>
        <begin position="139"/>
        <end position="149"/>
    </location>
</feature>